<dbReference type="EMBL" id="KR052482">
    <property type="protein sequence ID" value="AKF13315.1"/>
    <property type="molecule type" value="Genomic_DNA"/>
</dbReference>
<dbReference type="PANTHER" id="PTHR30337:SF0">
    <property type="entry name" value="NUCLEASE SBCCD SUBUNIT D"/>
    <property type="match status" value="1"/>
</dbReference>
<dbReference type="OrthoDB" id="3083at10239"/>
<dbReference type="Pfam" id="PF00149">
    <property type="entry name" value="Metallophos"/>
    <property type="match status" value="1"/>
</dbReference>
<dbReference type="GeneID" id="26638779"/>
<dbReference type="Gene3D" id="3.60.21.10">
    <property type="match status" value="1"/>
</dbReference>
<dbReference type="SUPFAM" id="SSF56300">
    <property type="entry name" value="Metallo-dependent phosphatases"/>
    <property type="match status" value="1"/>
</dbReference>
<organism evidence="2 3">
    <name type="scientific">Sinorhizobium phage phiN3</name>
    <dbReference type="NCBI Taxonomy" id="1647405"/>
    <lineage>
        <taxon>Viruses</taxon>
        <taxon>Duplodnaviria</taxon>
        <taxon>Heunggongvirae</taxon>
        <taxon>Uroviricota</taxon>
        <taxon>Caudoviricetes</taxon>
        <taxon>Emdodecavirus</taxon>
        <taxon>Emdodecavirus N3</taxon>
    </lineage>
</organism>
<dbReference type="Proteomes" id="UP000202958">
    <property type="component" value="Segment"/>
</dbReference>
<reference evidence="2 3" key="1">
    <citation type="submission" date="2015-04" db="EMBL/GenBank/DDBJ databases">
        <authorList>
            <person name="Hodson T.S."/>
            <person name="Hyde J.R."/>
            <person name="Schouten J.T."/>
            <person name="Crockett J.T."/>
            <person name="Smith T.A."/>
            <person name="Merrill B.D."/>
            <person name="Crook M.B."/>
            <person name="Griffitts J.S."/>
            <person name="Burnett S.H."/>
            <person name="Grose J.H."/>
            <person name="Breakwell D.P."/>
        </authorList>
    </citation>
    <scope>NUCLEOTIDE SEQUENCE [LARGE SCALE GENOMIC DNA]</scope>
</reference>
<feature type="domain" description="Calcineurin-like phosphoesterase" evidence="1">
    <location>
        <begin position="3"/>
        <end position="196"/>
    </location>
</feature>
<keyword evidence="2" id="KW-0378">Hydrolase</keyword>
<sequence>MTKVAIITDTHFGARNDGQDFLDNQRRFYRECFFPELEKQKVTHVLHGGDLVDRRKYINFRTADQMDDMFMNRLAEGGYETHIILGNHDVFFRDTNQINALNILYGGVQGDRLKLYWNGPQTVEINGLDFLLCPWISDENRDLSMKTLSESSAAVVLGHFEISGFEMTPGSLCTHGIDKNVFSKYEAVWSGHFHHPSEYANIKYLGSPSETSWGDYNGKRGFHIFDTETRELKFYQNPFRMFHKIYYDDTEMTIDDIQSLDLEVVRSKALKLMVRRKNNPYIFDILLDRLAEAGALDVKIIDETMRIVHDEAQIIDEAEDTPTIMKKYVESIEVKADKSRVNELLQSLYKETFN</sequence>
<dbReference type="GO" id="GO:0004519">
    <property type="term" value="F:endonuclease activity"/>
    <property type="evidence" value="ECO:0007669"/>
    <property type="project" value="UniProtKB-KW"/>
</dbReference>
<keyword evidence="2" id="KW-0540">Nuclease</keyword>
<evidence type="ECO:0000313" key="2">
    <source>
        <dbReference type="EMBL" id="AKF13315.1"/>
    </source>
</evidence>
<keyword evidence="2" id="KW-0255">Endonuclease</keyword>
<dbReference type="PANTHER" id="PTHR30337">
    <property type="entry name" value="COMPONENT OF ATP-DEPENDENT DSDNA EXONUCLEASE"/>
    <property type="match status" value="1"/>
</dbReference>
<dbReference type="RefSeq" id="YP_009212290.1">
    <property type="nucleotide sequence ID" value="NC_028945.1"/>
</dbReference>
<dbReference type="InterPro" id="IPR004843">
    <property type="entry name" value="Calcineurin-like_PHP"/>
</dbReference>
<dbReference type="KEGG" id="vg:26638779"/>
<name>A0A0F6WCE7_9CAUD</name>
<dbReference type="InterPro" id="IPR029052">
    <property type="entry name" value="Metallo-depent_PP-like"/>
</dbReference>
<keyword evidence="3" id="KW-1185">Reference proteome</keyword>
<accession>A0A0F6WCE7</accession>
<protein>
    <submittedName>
        <fullName evidence="2">Recombination endonuclease subunit</fullName>
    </submittedName>
</protein>
<evidence type="ECO:0000313" key="3">
    <source>
        <dbReference type="Proteomes" id="UP000202958"/>
    </source>
</evidence>
<dbReference type="InterPro" id="IPR050535">
    <property type="entry name" value="DNA_Repair-Maintenance_Comp"/>
</dbReference>
<dbReference type="GO" id="GO:0016787">
    <property type="term" value="F:hydrolase activity"/>
    <property type="evidence" value="ECO:0007669"/>
    <property type="project" value="InterPro"/>
</dbReference>
<gene>
    <name evidence="2" type="ORF">PHIN3_50</name>
</gene>
<proteinExistence type="predicted"/>
<evidence type="ECO:0000259" key="1">
    <source>
        <dbReference type="Pfam" id="PF00149"/>
    </source>
</evidence>